<dbReference type="NCBIfam" id="TIGR01068">
    <property type="entry name" value="thioredoxin"/>
    <property type="match status" value="1"/>
</dbReference>
<gene>
    <name evidence="6" type="primary">jg8629</name>
    <name evidence="6" type="ORF">PAEG_LOCUS26954</name>
</gene>
<dbReference type="PANTHER" id="PTHR45663">
    <property type="entry name" value="GEO12009P1"/>
    <property type="match status" value="1"/>
</dbReference>
<keyword evidence="2" id="KW-0249">Electron transport</keyword>
<dbReference type="PANTHER" id="PTHR45663:SF11">
    <property type="entry name" value="GEO12009P1"/>
    <property type="match status" value="1"/>
</dbReference>
<dbReference type="AlphaFoldDB" id="A0A8S4SMU1"/>
<evidence type="ECO:0000256" key="1">
    <source>
        <dbReference type="ARBA" id="ARBA00022448"/>
    </source>
</evidence>
<dbReference type="GO" id="GO:0045454">
    <property type="term" value="P:cell redox homeostasis"/>
    <property type="evidence" value="ECO:0007669"/>
    <property type="project" value="TreeGrafter"/>
</dbReference>
<dbReference type="InterPro" id="IPR036249">
    <property type="entry name" value="Thioredoxin-like_sf"/>
</dbReference>
<dbReference type="CDD" id="cd02947">
    <property type="entry name" value="TRX_family"/>
    <property type="match status" value="1"/>
</dbReference>
<dbReference type="SMART" id="SM00474">
    <property type="entry name" value="35EXOc"/>
    <property type="match status" value="1"/>
</dbReference>
<dbReference type="PROSITE" id="PS00194">
    <property type="entry name" value="THIOREDOXIN_1"/>
    <property type="match status" value="1"/>
</dbReference>
<accession>A0A8S4SMU1</accession>
<dbReference type="GO" id="GO:0008408">
    <property type="term" value="F:3'-5' exonuclease activity"/>
    <property type="evidence" value="ECO:0007669"/>
    <property type="project" value="InterPro"/>
</dbReference>
<reference evidence="6" key="1">
    <citation type="submission" date="2022-03" db="EMBL/GenBank/DDBJ databases">
        <authorList>
            <person name="Lindestad O."/>
        </authorList>
    </citation>
    <scope>NUCLEOTIDE SEQUENCE</scope>
</reference>
<evidence type="ECO:0000313" key="7">
    <source>
        <dbReference type="Proteomes" id="UP000838756"/>
    </source>
</evidence>
<dbReference type="InterPro" id="IPR002562">
    <property type="entry name" value="3'-5'_exonuclease_dom"/>
</dbReference>
<dbReference type="Pfam" id="PF00085">
    <property type="entry name" value="Thioredoxin"/>
    <property type="match status" value="1"/>
</dbReference>
<dbReference type="Gene3D" id="3.40.30.10">
    <property type="entry name" value="Glutaredoxin"/>
    <property type="match status" value="1"/>
</dbReference>
<organism evidence="6 7">
    <name type="scientific">Pararge aegeria aegeria</name>
    <dbReference type="NCBI Taxonomy" id="348720"/>
    <lineage>
        <taxon>Eukaryota</taxon>
        <taxon>Metazoa</taxon>
        <taxon>Ecdysozoa</taxon>
        <taxon>Arthropoda</taxon>
        <taxon>Hexapoda</taxon>
        <taxon>Insecta</taxon>
        <taxon>Pterygota</taxon>
        <taxon>Neoptera</taxon>
        <taxon>Endopterygota</taxon>
        <taxon>Lepidoptera</taxon>
        <taxon>Glossata</taxon>
        <taxon>Ditrysia</taxon>
        <taxon>Papilionoidea</taxon>
        <taxon>Nymphalidae</taxon>
        <taxon>Satyrinae</taxon>
        <taxon>Satyrini</taxon>
        <taxon>Parargina</taxon>
        <taxon>Pararge</taxon>
    </lineage>
</organism>
<name>A0A8S4SMU1_9NEOP</name>
<dbReference type="InterPro" id="IPR036397">
    <property type="entry name" value="RNaseH_sf"/>
</dbReference>
<comment type="caution">
    <text evidence="6">The sequence shown here is derived from an EMBL/GenBank/DDBJ whole genome shotgun (WGS) entry which is preliminary data.</text>
</comment>
<protein>
    <submittedName>
        <fullName evidence="6">Jg8629 protein</fullName>
    </submittedName>
</protein>
<dbReference type="Pfam" id="PF01612">
    <property type="entry name" value="DNA_pol_A_exo1"/>
    <property type="match status" value="1"/>
</dbReference>
<dbReference type="OrthoDB" id="19690at2759"/>
<feature type="domain" description="Thioredoxin" evidence="5">
    <location>
        <begin position="204"/>
        <end position="315"/>
    </location>
</feature>
<evidence type="ECO:0000256" key="3">
    <source>
        <dbReference type="ARBA" id="ARBA00023157"/>
    </source>
</evidence>
<dbReference type="PRINTS" id="PR00421">
    <property type="entry name" value="THIOREDOXIN"/>
</dbReference>
<dbReference type="InterPro" id="IPR017937">
    <property type="entry name" value="Thioredoxin_CS"/>
</dbReference>
<dbReference type="InterPro" id="IPR013766">
    <property type="entry name" value="Thioredoxin_domain"/>
</dbReference>
<dbReference type="PROSITE" id="PS51352">
    <property type="entry name" value="THIOREDOXIN_2"/>
    <property type="match status" value="1"/>
</dbReference>
<keyword evidence="3" id="KW-1015">Disulfide bond</keyword>
<dbReference type="InterPro" id="IPR012337">
    <property type="entry name" value="RNaseH-like_sf"/>
</dbReference>
<keyword evidence="7" id="KW-1185">Reference proteome</keyword>
<dbReference type="GO" id="GO:0015035">
    <property type="term" value="F:protein-disulfide reductase activity"/>
    <property type="evidence" value="ECO:0007669"/>
    <property type="project" value="InterPro"/>
</dbReference>
<proteinExistence type="predicted"/>
<dbReference type="SUPFAM" id="SSF53098">
    <property type="entry name" value="Ribonuclease H-like"/>
    <property type="match status" value="1"/>
</dbReference>
<evidence type="ECO:0000313" key="6">
    <source>
        <dbReference type="EMBL" id="CAH2268623.1"/>
    </source>
</evidence>
<dbReference type="Proteomes" id="UP000838756">
    <property type="component" value="Unassembled WGS sequence"/>
</dbReference>
<evidence type="ECO:0000259" key="5">
    <source>
        <dbReference type="PROSITE" id="PS51352"/>
    </source>
</evidence>
<evidence type="ECO:0000256" key="2">
    <source>
        <dbReference type="ARBA" id="ARBA00022982"/>
    </source>
</evidence>
<dbReference type="CDD" id="cd06142">
    <property type="entry name" value="RNaseD_exo"/>
    <property type="match status" value="1"/>
</dbReference>
<dbReference type="SUPFAM" id="SSF52833">
    <property type="entry name" value="Thioredoxin-like"/>
    <property type="match status" value="1"/>
</dbReference>
<dbReference type="GO" id="GO:0005829">
    <property type="term" value="C:cytosol"/>
    <property type="evidence" value="ECO:0007669"/>
    <property type="project" value="TreeGrafter"/>
</dbReference>
<dbReference type="FunFam" id="3.40.30.10:FF:000001">
    <property type="entry name" value="Thioredoxin"/>
    <property type="match status" value="1"/>
</dbReference>
<dbReference type="GO" id="GO:0006139">
    <property type="term" value="P:nucleobase-containing compound metabolic process"/>
    <property type="evidence" value="ECO:0007669"/>
    <property type="project" value="InterPro"/>
</dbReference>
<keyword evidence="4" id="KW-0676">Redox-active center</keyword>
<evidence type="ECO:0000256" key="4">
    <source>
        <dbReference type="ARBA" id="ARBA00023284"/>
    </source>
</evidence>
<sequence length="316" mass="36607">MRIFIYKDDLPASAIPNDIKSIAVDTEAMGLLHSRDRLCLVQLSFNDGNAHLVQFKNDYTAPNLRKILEDKNITKIFHFARFDVSIIHYYLQTWALPCYCTKIASRLVRTYTDNHSLKELCLELLDIKLNKQQQSSDWGNENLTDKQKSYAASDVLYLHKIKEKLDLMLERENRKELAEKCFEFLPTRIELDSMGWGSVDIFNHHMYFMSDDIKAVNDQNFESEVANHKGFVLVDFWAEWCGPCKSLMPRIEQLAEDRKGKIKICKFDIDGETEVPSKYGVQSIPTLIIFQDGKEIARKIGAINDLHSWVDSEISE</sequence>
<keyword evidence="1" id="KW-0813">Transport</keyword>
<dbReference type="GO" id="GO:0003676">
    <property type="term" value="F:nucleic acid binding"/>
    <property type="evidence" value="ECO:0007669"/>
    <property type="project" value="InterPro"/>
</dbReference>
<dbReference type="EMBL" id="CAKXAJ010026455">
    <property type="protein sequence ID" value="CAH2268623.1"/>
    <property type="molecule type" value="Genomic_DNA"/>
</dbReference>
<dbReference type="Gene3D" id="3.30.420.10">
    <property type="entry name" value="Ribonuclease H-like superfamily/Ribonuclease H"/>
    <property type="match status" value="1"/>
</dbReference>
<dbReference type="InterPro" id="IPR005746">
    <property type="entry name" value="Thioredoxin"/>
</dbReference>